<evidence type="ECO:0000256" key="2">
    <source>
        <dbReference type="ARBA" id="ARBA00023002"/>
    </source>
</evidence>
<name>A0A0A1U8S1_ENTIV</name>
<evidence type="ECO:0000256" key="1">
    <source>
        <dbReference type="ARBA" id="ARBA00006484"/>
    </source>
</evidence>
<dbReference type="Pfam" id="PF00106">
    <property type="entry name" value="adh_short"/>
    <property type="match status" value="1"/>
</dbReference>
<proteinExistence type="inferred from homology"/>
<dbReference type="GeneID" id="14888419"/>
<dbReference type="PANTHER" id="PTHR43976">
    <property type="entry name" value="SHORT CHAIN DEHYDROGENASE"/>
    <property type="match status" value="1"/>
</dbReference>
<keyword evidence="2" id="KW-0560">Oxidoreductase</keyword>
<evidence type="ECO:0000313" key="4">
    <source>
        <dbReference type="Proteomes" id="UP000014680"/>
    </source>
</evidence>
<dbReference type="InterPro" id="IPR036291">
    <property type="entry name" value="NAD(P)-bd_dom_sf"/>
</dbReference>
<evidence type="ECO:0000313" key="3">
    <source>
        <dbReference type="EMBL" id="ELP89488.1"/>
    </source>
</evidence>
<dbReference type="VEuPathDB" id="AmoebaDB:EIN_391430"/>
<dbReference type="InterPro" id="IPR002347">
    <property type="entry name" value="SDR_fam"/>
</dbReference>
<dbReference type="PANTHER" id="PTHR43976:SF16">
    <property type="entry name" value="SHORT-CHAIN DEHYDROGENASE_REDUCTASE FAMILY PROTEIN"/>
    <property type="match status" value="1"/>
</dbReference>
<dbReference type="Proteomes" id="UP000014680">
    <property type="component" value="Unassembled WGS sequence"/>
</dbReference>
<sequence>MFSSNRVWLVTGTSLGFGKAYIEVLLSKGYNVAATTRTKAIIEAEFGKESEHFLPLNLNVKNKEDVVRVVSEVKLKFGRIDCLINNAGYALVGFVEEVDE</sequence>
<dbReference type="SUPFAM" id="SSF51735">
    <property type="entry name" value="NAD(P)-binding Rossmann-fold domains"/>
    <property type="match status" value="1"/>
</dbReference>
<gene>
    <name evidence="3" type="ORF">EIN_391430</name>
</gene>
<dbReference type="Gene3D" id="3.40.50.720">
    <property type="entry name" value="NAD(P)-binding Rossmann-like Domain"/>
    <property type="match status" value="1"/>
</dbReference>
<accession>A0A0A1U8S1</accession>
<dbReference type="PRINTS" id="PR00081">
    <property type="entry name" value="GDHRDH"/>
</dbReference>
<keyword evidence="4" id="KW-1185">Reference proteome</keyword>
<dbReference type="InterPro" id="IPR051911">
    <property type="entry name" value="SDR_oxidoreductase"/>
</dbReference>
<dbReference type="OrthoDB" id="13950at2759"/>
<dbReference type="KEGG" id="eiv:EIN_391430"/>
<reference evidence="3 4" key="1">
    <citation type="submission" date="2012-10" db="EMBL/GenBank/DDBJ databases">
        <authorList>
            <person name="Zafar N."/>
            <person name="Inman J."/>
            <person name="Hall N."/>
            <person name="Lorenzi H."/>
            <person name="Caler E."/>
        </authorList>
    </citation>
    <scope>NUCLEOTIDE SEQUENCE [LARGE SCALE GENOMIC DNA]</scope>
    <source>
        <strain evidence="3 4">IP1</strain>
    </source>
</reference>
<protein>
    <submittedName>
        <fullName evidence="3">3-oxoacyl-acyl-carrier protein reductase, putative</fullName>
    </submittedName>
</protein>
<comment type="similarity">
    <text evidence="1">Belongs to the short-chain dehydrogenases/reductases (SDR) family.</text>
</comment>
<dbReference type="RefSeq" id="XP_004256259.1">
    <property type="nucleotide sequence ID" value="XM_004256211.1"/>
</dbReference>
<dbReference type="GO" id="GO:0016491">
    <property type="term" value="F:oxidoreductase activity"/>
    <property type="evidence" value="ECO:0007669"/>
    <property type="project" value="UniProtKB-KW"/>
</dbReference>
<dbReference type="EMBL" id="KB206629">
    <property type="protein sequence ID" value="ELP89488.1"/>
    <property type="molecule type" value="Genomic_DNA"/>
</dbReference>
<dbReference type="AlphaFoldDB" id="A0A0A1U8S1"/>
<organism evidence="3 4">
    <name type="scientific">Entamoeba invadens IP1</name>
    <dbReference type="NCBI Taxonomy" id="370355"/>
    <lineage>
        <taxon>Eukaryota</taxon>
        <taxon>Amoebozoa</taxon>
        <taxon>Evosea</taxon>
        <taxon>Archamoebae</taxon>
        <taxon>Mastigamoebida</taxon>
        <taxon>Entamoebidae</taxon>
        <taxon>Entamoeba</taxon>
    </lineage>
</organism>